<keyword evidence="1" id="KW-0812">Transmembrane</keyword>
<evidence type="ECO:0000313" key="3">
    <source>
        <dbReference type="EMBL" id="MFD2206936.1"/>
    </source>
</evidence>
<dbReference type="Gene3D" id="3.20.20.450">
    <property type="entry name" value="EAL domain"/>
    <property type="match status" value="1"/>
</dbReference>
<feature type="transmembrane region" description="Helical" evidence="1">
    <location>
        <begin position="7"/>
        <end position="28"/>
    </location>
</feature>
<dbReference type="InterPro" id="IPR035919">
    <property type="entry name" value="EAL_sf"/>
</dbReference>
<evidence type="ECO:0000313" key="4">
    <source>
        <dbReference type="Proteomes" id="UP001597294"/>
    </source>
</evidence>
<accession>A0ABW5BN57</accession>
<dbReference type="Pfam" id="PF00563">
    <property type="entry name" value="EAL"/>
    <property type="match status" value="1"/>
</dbReference>
<organism evidence="3 4">
    <name type="scientific">Kiloniella antarctica</name>
    <dbReference type="NCBI Taxonomy" id="1550907"/>
    <lineage>
        <taxon>Bacteria</taxon>
        <taxon>Pseudomonadati</taxon>
        <taxon>Pseudomonadota</taxon>
        <taxon>Alphaproteobacteria</taxon>
        <taxon>Rhodospirillales</taxon>
        <taxon>Kiloniellaceae</taxon>
        <taxon>Kiloniella</taxon>
    </lineage>
</organism>
<name>A0ABW5BN57_9PROT</name>
<dbReference type="RefSeq" id="WP_380253065.1">
    <property type="nucleotide sequence ID" value="NZ_JBHUII010000008.1"/>
</dbReference>
<dbReference type="CDD" id="cd01948">
    <property type="entry name" value="EAL"/>
    <property type="match status" value="1"/>
</dbReference>
<evidence type="ECO:0000259" key="2">
    <source>
        <dbReference type="PROSITE" id="PS50883"/>
    </source>
</evidence>
<dbReference type="SMART" id="SM00052">
    <property type="entry name" value="EAL"/>
    <property type="match status" value="1"/>
</dbReference>
<keyword evidence="1" id="KW-0472">Membrane</keyword>
<dbReference type="PANTHER" id="PTHR33121">
    <property type="entry name" value="CYCLIC DI-GMP PHOSPHODIESTERASE PDEF"/>
    <property type="match status" value="1"/>
</dbReference>
<evidence type="ECO:0000256" key="1">
    <source>
        <dbReference type="SAM" id="Phobius"/>
    </source>
</evidence>
<reference evidence="4" key="1">
    <citation type="journal article" date="2019" name="Int. J. Syst. Evol. Microbiol.">
        <title>The Global Catalogue of Microorganisms (GCM) 10K type strain sequencing project: providing services to taxonomists for standard genome sequencing and annotation.</title>
        <authorList>
            <consortium name="The Broad Institute Genomics Platform"/>
            <consortium name="The Broad Institute Genome Sequencing Center for Infectious Disease"/>
            <person name="Wu L."/>
            <person name="Ma J."/>
        </authorList>
    </citation>
    <scope>NUCLEOTIDE SEQUENCE [LARGE SCALE GENOMIC DNA]</scope>
    <source>
        <strain evidence="4">CGMCC 4.7192</strain>
    </source>
</reference>
<comment type="caution">
    <text evidence="3">The sequence shown here is derived from an EMBL/GenBank/DDBJ whole genome shotgun (WGS) entry which is preliminary data.</text>
</comment>
<feature type="domain" description="EAL" evidence="2">
    <location>
        <begin position="195"/>
        <end position="433"/>
    </location>
</feature>
<proteinExistence type="predicted"/>
<dbReference type="Proteomes" id="UP001597294">
    <property type="component" value="Unassembled WGS sequence"/>
</dbReference>
<keyword evidence="1" id="KW-1133">Transmembrane helix</keyword>
<dbReference type="PROSITE" id="PS50883">
    <property type="entry name" value="EAL"/>
    <property type="match status" value="1"/>
</dbReference>
<gene>
    <name evidence="3" type="ORF">ACFSKO_15005</name>
</gene>
<dbReference type="EMBL" id="JBHUII010000008">
    <property type="protein sequence ID" value="MFD2206936.1"/>
    <property type="molecule type" value="Genomic_DNA"/>
</dbReference>
<dbReference type="PANTHER" id="PTHR33121:SF79">
    <property type="entry name" value="CYCLIC DI-GMP PHOSPHODIESTERASE PDED-RELATED"/>
    <property type="match status" value="1"/>
</dbReference>
<dbReference type="InterPro" id="IPR050706">
    <property type="entry name" value="Cyclic-di-GMP_PDE-like"/>
</dbReference>
<feature type="transmembrane region" description="Helical" evidence="1">
    <location>
        <begin position="34"/>
        <end position="54"/>
    </location>
</feature>
<keyword evidence="4" id="KW-1185">Reference proteome</keyword>
<protein>
    <submittedName>
        <fullName evidence="3">EAL domain-containing protein</fullName>
    </submittedName>
</protein>
<dbReference type="SUPFAM" id="SSF141868">
    <property type="entry name" value="EAL domain-like"/>
    <property type="match status" value="1"/>
</dbReference>
<dbReference type="InterPro" id="IPR001633">
    <property type="entry name" value="EAL_dom"/>
</dbReference>
<sequence>MPLLQHLFFITIYCSLALIAVLVGPSYIPDLSTSGAMLLGLWIFLAGVVLHEIITRRNNEEDGLAKMEALHHNQVVLRDRISWTRREIMGISEAFEAAGNSSKLSDEQNIINDALSEVNLLKTLMPRLTDPFLGLFDDETNIIQQEVQKKGQGPHTATAPKSDFLDDFRNESTRKKRDAKTEELQKVSVLSGLGETEVLSIVRQSLRDDRIDMFLQPVVTLPQRKRKFYECFSRLRTSNGQVIEPGQYVTIATRAGLITAIDNMLLFRCVQIIRKILRSGEDISFFVNLSSHTLKDQDFFDDFVEFIRGNIELAPHLIIEVGQKEFLDLKASELLSLERLMGLGCRLSLDRMTSLDMDLEALASGRVRFLKLEGWLFAQDRNETQKLLAQIRGLPIELVIEKIESEEALVQVLDQDVAYGQGYLFGEPRPAKP</sequence>